<dbReference type="RefSeq" id="WP_094485513.1">
    <property type="nucleotide sequence ID" value="NZ_NOXX01000160.1"/>
</dbReference>
<name>A0A255ZZ76_9FLAO</name>
<feature type="transmembrane region" description="Helical" evidence="1">
    <location>
        <begin position="301"/>
        <end position="319"/>
    </location>
</feature>
<protein>
    <recommendedName>
        <fullName evidence="4">HTTM domain-containing protein</fullName>
    </recommendedName>
</protein>
<evidence type="ECO:0000256" key="1">
    <source>
        <dbReference type="SAM" id="Phobius"/>
    </source>
</evidence>
<feature type="transmembrane region" description="Helical" evidence="1">
    <location>
        <begin position="55"/>
        <end position="72"/>
    </location>
</feature>
<dbReference type="AlphaFoldDB" id="A0A255ZZ76"/>
<keyword evidence="1" id="KW-0472">Membrane</keyword>
<sequence length="446" mass="51061">MSARFELSNKQICFALGLFSAAVAMNFHSKSEFMLWFKYTSILLLLIQAFRLSWYLPALVSTCVASLYYTLFFPRLPNHSSLELFIGICIIILFGLKFIRRKSSLSPEIIPWIFRVSLISVYWFAGFHKLNTGYFDLNSSCAIRVNDLIIDGSVNYLGLAKNSVIKTLIVATFVLEMVIPFGLLFRSSRKITALLLLLFHAYLSIRVFADFSALAVFLIAGSLLDFSPKTQTDHLEKSFRIYSIFVAAAILIETLLNQFKYPMTVYTVVHGAIYNFGVLLLFVTIYRTKTTALSLSRNQKIGLLIIPIAVALWSLRPYLGLGNTANLTMFSNLVTEKSRSNHFFIDTKSTKLTTWEEDYVECVALPEQMKNEELEGFLLPKQELSFIIRTYAARYPKNKLPAILVYQGKRLNIPDLKTSAFAEYERLYKYVFFRRIPKEGPCPCLW</sequence>
<gene>
    <name evidence="2" type="ORF">CHX27_04195</name>
</gene>
<keyword evidence="3" id="KW-1185">Reference proteome</keyword>
<evidence type="ECO:0000313" key="3">
    <source>
        <dbReference type="Proteomes" id="UP000216035"/>
    </source>
</evidence>
<comment type="caution">
    <text evidence="2">The sequence shown here is derived from an EMBL/GenBank/DDBJ whole genome shotgun (WGS) entry which is preliminary data.</text>
</comment>
<feature type="transmembrane region" description="Helical" evidence="1">
    <location>
        <begin position="33"/>
        <end position="50"/>
    </location>
</feature>
<evidence type="ECO:0008006" key="4">
    <source>
        <dbReference type="Google" id="ProtNLM"/>
    </source>
</evidence>
<reference evidence="2 3" key="1">
    <citation type="submission" date="2017-07" db="EMBL/GenBank/DDBJ databases">
        <title>Flavobacterium cyanobacteriorum sp. nov., isolated from cyanobacterial aggregates in a eutrophic lake.</title>
        <authorList>
            <person name="Cai H."/>
        </authorList>
    </citation>
    <scope>NUCLEOTIDE SEQUENCE [LARGE SCALE GENOMIC DNA]</scope>
    <source>
        <strain evidence="2 3">TH167</strain>
    </source>
</reference>
<keyword evidence="1" id="KW-1133">Transmembrane helix</keyword>
<feature type="transmembrane region" description="Helical" evidence="1">
    <location>
        <begin position="164"/>
        <end position="185"/>
    </location>
</feature>
<evidence type="ECO:0000313" key="2">
    <source>
        <dbReference type="EMBL" id="OYQ46746.1"/>
    </source>
</evidence>
<dbReference type="Proteomes" id="UP000216035">
    <property type="component" value="Unassembled WGS sequence"/>
</dbReference>
<feature type="transmembrane region" description="Helical" evidence="1">
    <location>
        <begin position="112"/>
        <end position="130"/>
    </location>
</feature>
<feature type="transmembrane region" description="Helical" evidence="1">
    <location>
        <begin position="84"/>
        <end position="100"/>
    </location>
</feature>
<feature type="transmembrane region" description="Helical" evidence="1">
    <location>
        <begin position="12"/>
        <end position="27"/>
    </location>
</feature>
<proteinExistence type="predicted"/>
<accession>A0A255ZZ76</accession>
<keyword evidence="1" id="KW-0812">Transmembrane</keyword>
<dbReference type="OrthoDB" id="9785438at2"/>
<feature type="transmembrane region" description="Helical" evidence="1">
    <location>
        <begin position="263"/>
        <end position="286"/>
    </location>
</feature>
<feature type="transmembrane region" description="Helical" evidence="1">
    <location>
        <begin position="197"/>
        <end position="219"/>
    </location>
</feature>
<feature type="transmembrane region" description="Helical" evidence="1">
    <location>
        <begin position="239"/>
        <end position="256"/>
    </location>
</feature>
<organism evidence="2 3">
    <name type="scientific">Flavobacterium aurantiibacter</name>
    <dbReference type="NCBI Taxonomy" id="2023067"/>
    <lineage>
        <taxon>Bacteria</taxon>
        <taxon>Pseudomonadati</taxon>
        <taxon>Bacteroidota</taxon>
        <taxon>Flavobacteriia</taxon>
        <taxon>Flavobacteriales</taxon>
        <taxon>Flavobacteriaceae</taxon>
        <taxon>Flavobacterium</taxon>
    </lineage>
</organism>
<dbReference type="EMBL" id="NOXX01000160">
    <property type="protein sequence ID" value="OYQ46746.1"/>
    <property type="molecule type" value="Genomic_DNA"/>
</dbReference>